<evidence type="ECO:0000259" key="1">
    <source>
        <dbReference type="Pfam" id="PF20248"/>
    </source>
</evidence>
<gene>
    <name evidence="2" type="ORF">BKA55DRAFT_685089</name>
</gene>
<dbReference type="Proteomes" id="UP000720189">
    <property type="component" value="Unassembled WGS sequence"/>
</dbReference>
<protein>
    <recommendedName>
        <fullName evidence="1">DUF6603 domain-containing protein</fullName>
    </recommendedName>
</protein>
<dbReference type="OrthoDB" id="5352492at2759"/>
<dbReference type="GeneID" id="70228697"/>
<accession>A0A9P9R7B6</accession>
<evidence type="ECO:0000313" key="3">
    <source>
        <dbReference type="Proteomes" id="UP000720189"/>
    </source>
</evidence>
<organism evidence="2 3">
    <name type="scientific">Fusarium redolens</name>
    <dbReference type="NCBI Taxonomy" id="48865"/>
    <lineage>
        <taxon>Eukaryota</taxon>
        <taxon>Fungi</taxon>
        <taxon>Dikarya</taxon>
        <taxon>Ascomycota</taxon>
        <taxon>Pezizomycotina</taxon>
        <taxon>Sordariomycetes</taxon>
        <taxon>Hypocreomycetidae</taxon>
        <taxon>Hypocreales</taxon>
        <taxon>Nectriaceae</taxon>
        <taxon>Fusarium</taxon>
        <taxon>Fusarium redolens species complex</taxon>
    </lineage>
</organism>
<feature type="domain" description="DUF6603" evidence="1">
    <location>
        <begin position="1"/>
        <end position="190"/>
    </location>
</feature>
<dbReference type="AlphaFoldDB" id="A0A9P9R7B6"/>
<sequence length="192" mass="21206">MNSDIVLPTVDQVFEFPFVKKRTEEENSLNPIERMQNLLQGPWFRPATERVYWGAAGVRITAFQMLAANVVLVVQFGNGNVVIGLFGVATCDFPSMASPVKFAHAELGIICTYYVNSGTFKIEAQLSPRSFVLAPQCHLTGGLALYAWFKSDLAANVKAGDWVLTIGGYHKAFHPPRQYPIPPRLGMKTAIT</sequence>
<name>A0A9P9R7B6_FUSRE</name>
<dbReference type="RefSeq" id="XP_046055624.1">
    <property type="nucleotide sequence ID" value="XM_046198743.1"/>
</dbReference>
<proteinExistence type="predicted"/>
<reference evidence="2" key="1">
    <citation type="journal article" date="2021" name="Nat. Commun.">
        <title>Genetic determinants of endophytism in the Arabidopsis root mycobiome.</title>
        <authorList>
            <person name="Mesny F."/>
            <person name="Miyauchi S."/>
            <person name="Thiergart T."/>
            <person name="Pickel B."/>
            <person name="Atanasova L."/>
            <person name="Karlsson M."/>
            <person name="Huettel B."/>
            <person name="Barry K.W."/>
            <person name="Haridas S."/>
            <person name="Chen C."/>
            <person name="Bauer D."/>
            <person name="Andreopoulos W."/>
            <person name="Pangilinan J."/>
            <person name="LaButti K."/>
            <person name="Riley R."/>
            <person name="Lipzen A."/>
            <person name="Clum A."/>
            <person name="Drula E."/>
            <person name="Henrissat B."/>
            <person name="Kohler A."/>
            <person name="Grigoriev I.V."/>
            <person name="Martin F.M."/>
            <person name="Hacquard S."/>
        </authorList>
    </citation>
    <scope>NUCLEOTIDE SEQUENCE</scope>
    <source>
        <strain evidence="2">MPI-CAGE-AT-0023</strain>
    </source>
</reference>
<dbReference type="InterPro" id="IPR046538">
    <property type="entry name" value="DUF6603"/>
</dbReference>
<evidence type="ECO:0000313" key="2">
    <source>
        <dbReference type="EMBL" id="KAH7267805.1"/>
    </source>
</evidence>
<dbReference type="EMBL" id="JAGMUX010000002">
    <property type="protein sequence ID" value="KAH7267805.1"/>
    <property type="molecule type" value="Genomic_DNA"/>
</dbReference>
<comment type="caution">
    <text evidence="2">The sequence shown here is derived from an EMBL/GenBank/DDBJ whole genome shotgun (WGS) entry which is preliminary data.</text>
</comment>
<dbReference type="Pfam" id="PF20248">
    <property type="entry name" value="DUF6603"/>
    <property type="match status" value="1"/>
</dbReference>
<keyword evidence="3" id="KW-1185">Reference proteome</keyword>